<evidence type="ECO:0000256" key="4">
    <source>
        <dbReference type="ARBA" id="ARBA00012149"/>
    </source>
</evidence>
<keyword evidence="9 12" id="KW-1133">Transmembrane helix</keyword>
<accession>A0ABQ6BAH3</accession>
<evidence type="ECO:0000256" key="2">
    <source>
        <dbReference type="ARBA" id="ARBA00004141"/>
    </source>
</evidence>
<evidence type="ECO:0000256" key="11">
    <source>
        <dbReference type="ARBA" id="ARBA00048134"/>
    </source>
</evidence>
<evidence type="ECO:0000256" key="3">
    <source>
        <dbReference type="ARBA" id="ARBA00010631"/>
    </source>
</evidence>
<evidence type="ECO:0000256" key="10">
    <source>
        <dbReference type="ARBA" id="ARBA00023136"/>
    </source>
</evidence>
<dbReference type="PANTHER" id="PTHR31040">
    <property type="entry name" value="NURIM"/>
    <property type="match status" value="1"/>
</dbReference>
<comment type="similarity">
    <text evidence="3">Belongs to the nurim family.</text>
</comment>
<evidence type="ECO:0000256" key="1">
    <source>
        <dbReference type="ARBA" id="ARBA00002096"/>
    </source>
</evidence>
<feature type="transmembrane region" description="Helical" evidence="12">
    <location>
        <begin position="133"/>
        <end position="155"/>
    </location>
</feature>
<feature type="transmembrane region" description="Helical" evidence="12">
    <location>
        <begin position="58"/>
        <end position="76"/>
    </location>
</feature>
<evidence type="ECO:0000313" key="14">
    <source>
        <dbReference type="Proteomes" id="UP001156905"/>
    </source>
</evidence>
<evidence type="ECO:0000256" key="9">
    <source>
        <dbReference type="ARBA" id="ARBA00022989"/>
    </source>
</evidence>
<dbReference type="InterPro" id="IPR033580">
    <property type="entry name" value="Nurim-like"/>
</dbReference>
<keyword evidence="14" id="KW-1185">Reference proteome</keyword>
<comment type="subcellular location">
    <subcellularLocation>
        <location evidence="2">Membrane</location>
        <topology evidence="2">Multi-pass membrane protein</topology>
    </subcellularLocation>
</comment>
<evidence type="ECO:0000256" key="5">
    <source>
        <dbReference type="ARBA" id="ARBA00022603"/>
    </source>
</evidence>
<evidence type="ECO:0000256" key="7">
    <source>
        <dbReference type="ARBA" id="ARBA00022691"/>
    </source>
</evidence>
<keyword evidence="6" id="KW-0808">Transferase</keyword>
<organism evidence="13 14">
    <name type="scientific">Bradyrhizobium iriomotense</name>
    <dbReference type="NCBI Taxonomy" id="441950"/>
    <lineage>
        <taxon>Bacteria</taxon>
        <taxon>Pseudomonadati</taxon>
        <taxon>Pseudomonadota</taxon>
        <taxon>Alphaproteobacteria</taxon>
        <taxon>Hyphomicrobiales</taxon>
        <taxon>Nitrobacteraceae</taxon>
        <taxon>Bradyrhizobium</taxon>
    </lineage>
</organism>
<comment type="catalytic activity">
    <reaction evidence="11">
        <text>methanethiol + S-adenosyl-L-methionine = dimethyl sulfide + S-adenosyl-L-homocysteine + H(+)</text>
        <dbReference type="Rhea" id="RHEA:50428"/>
        <dbReference type="ChEBI" id="CHEBI:15378"/>
        <dbReference type="ChEBI" id="CHEBI:16007"/>
        <dbReference type="ChEBI" id="CHEBI:17437"/>
        <dbReference type="ChEBI" id="CHEBI:57856"/>
        <dbReference type="ChEBI" id="CHEBI:59789"/>
        <dbReference type="EC" id="2.1.1.334"/>
    </reaction>
</comment>
<dbReference type="NCBIfam" id="NF045656">
    <property type="entry name" value="MeththiolMtaseMddA"/>
    <property type="match status" value="1"/>
</dbReference>
<dbReference type="EC" id="2.1.1.334" evidence="4"/>
<proteinExistence type="inferred from homology"/>
<keyword evidence="7" id="KW-0949">S-adenosyl-L-methionine</keyword>
<keyword evidence="5" id="KW-0489">Methyltransferase</keyword>
<feature type="transmembrane region" description="Helical" evidence="12">
    <location>
        <begin position="97"/>
        <end position="118"/>
    </location>
</feature>
<dbReference type="Proteomes" id="UP001156905">
    <property type="component" value="Unassembled WGS sequence"/>
</dbReference>
<dbReference type="Gene3D" id="1.20.120.1630">
    <property type="match status" value="1"/>
</dbReference>
<evidence type="ECO:0000256" key="6">
    <source>
        <dbReference type="ARBA" id="ARBA00022679"/>
    </source>
</evidence>
<keyword evidence="8 12" id="KW-0812">Transmembrane</keyword>
<dbReference type="InterPro" id="IPR054700">
    <property type="entry name" value="MddA"/>
</dbReference>
<dbReference type="EMBL" id="BSOW01000047">
    <property type="protein sequence ID" value="GLR91409.1"/>
    <property type="molecule type" value="Genomic_DNA"/>
</dbReference>
<dbReference type="PANTHER" id="PTHR31040:SF1">
    <property type="entry name" value="NURIM"/>
    <property type="match status" value="1"/>
</dbReference>
<evidence type="ECO:0000256" key="12">
    <source>
        <dbReference type="SAM" id="Phobius"/>
    </source>
</evidence>
<sequence length="258" mass="29349">MLKVNSTRQAASQTRLLRLIAFLYGLFAYAVFLFTIVYAVGFVSGIGVPKTIDTGPEASVIDALSINTLLMALFAIQHTGMARKGFKNCWTRYVPTCIERSTYVLLASLCLMLLFWQWRPLPAVVWQVEDPDVFVMIATLSFVGWATVFSSTFLIDHFELFGMRHVTANLSGRGIPAPQFKKPLYYKFVRHPIYLGFIIAFWAAPVMTIGHLLFAAVTTAYIFVGIFFEERDLLQLFGEQYRQYKRQAGMLIPWRKVG</sequence>
<comment type="function">
    <text evidence="1">Catalyzes the methylation of methanethiol (MeSH) to yield dimethylsulphide (DMS).</text>
</comment>
<evidence type="ECO:0000256" key="8">
    <source>
        <dbReference type="ARBA" id="ARBA00022692"/>
    </source>
</evidence>
<feature type="transmembrane region" description="Helical" evidence="12">
    <location>
        <begin position="21"/>
        <end position="46"/>
    </location>
</feature>
<gene>
    <name evidence="13" type="ORF">GCM10007857_81260</name>
</gene>
<dbReference type="RefSeq" id="WP_284274719.1">
    <property type="nucleotide sequence ID" value="NZ_BSOW01000047.1"/>
</dbReference>
<reference evidence="14" key="1">
    <citation type="journal article" date="2019" name="Int. J. Syst. Evol. Microbiol.">
        <title>The Global Catalogue of Microorganisms (GCM) 10K type strain sequencing project: providing services to taxonomists for standard genome sequencing and annotation.</title>
        <authorList>
            <consortium name="The Broad Institute Genomics Platform"/>
            <consortium name="The Broad Institute Genome Sequencing Center for Infectious Disease"/>
            <person name="Wu L."/>
            <person name="Ma J."/>
        </authorList>
    </citation>
    <scope>NUCLEOTIDE SEQUENCE [LARGE SCALE GENOMIC DNA]</scope>
    <source>
        <strain evidence="14">NBRC 102520</strain>
    </source>
</reference>
<protein>
    <recommendedName>
        <fullName evidence="4">methanethiol S-methyltransferase</fullName>
        <ecNumber evidence="4">2.1.1.334</ecNumber>
    </recommendedName>
</protein>
<evidence type="ECO:0000313" key="13">
    <source>
        <dbReference type="EMBL" id="GLR91409.1"/>
    </source>
</evidence>
<comment type="caution">
    <text evidence="13">The sequence shown here is derived from an EMBL/GenBank/DDBJ whole genome shotgun (WGS) entry which is preliminary data.</text>
</comment>
<name>A0ABQ6BAH3_9BRAD</name>
<keyword evidence="10 12" id="KW-0472">Membrane</keyword>